<name>A0AAV3SY63_9EURY</name>
<evidence type="ECO:0000259" key="1">
    <source>
        <dbReference type="Pfam" id="PF26420"/>
    </source>
</evidence>
<reference evidence="2 3" key="1">
    <citation type="journal article" date="2019" name="Int. J. Syst. Evol. Microbiol.">
        <title>The Global Catalogue of Microorganisms (GCM) 10K type strain sequencing project: providing services to taxonomists for standard genome sequencing and annotation.</title>
        <authorList>
            <consortium name="The Broad Institute Genomics Platform"/>
            <consortium name="The Broad Institute Genome Sequencing Center for Infectious Disease"/>
            <person name="Wu L."/>
            <person name="Ma J."/>
        </authorList>
    </citation>
    <scope>NUCLEOTIDE SEQUENCE [LARGE SCALE GENOMIC DNA]</scope>
    <source>
        <strain evidence="2 3">JCM 16327</strain>
    </source>
</reference>
<accession>A0AAV3SY63</accession>
<evidence type="ECO:0000313" key="3">
    <source>
        <dbReference type="Proteomes" id="UP001500194"/>
    </source>
</evidence>
<dbReference type="RefSeq" id="WP_227261569.1">
    <property type="nucleotide sequence ID" value="NZ_BAAADU010000002.1"/>
</dbReference>
<sequence>MDSDLLSADAAVERRDEVVAAVREHAGELARSLARLDAGEYGRRSFRVGEGEWTVKYEDGGLDFLRFEGKAGLDVYVVSTKRDPEPEPLARAMEHYGGLVASFNEYVESMRGTLDAVSTAFPEPASTSDIVGERDRIVSEIRDVADRMAGELHRYDGGDYGSFASRVAGTRWELKYAEGRASYLRAGDVYLVGQYGPPSAPDVRQHAPDVPLFVEAYNDHVRELSESLATVEF</sequence>
<evidence type="ECO:0000313" key="2">
    <source>
        <dbReference type="EMBL" id="GAA0647338.1"/>
    </source>
</evidence>
<proteinExistence type="predicted"/>
<dbReference type="Proteomes" id="UP001500194">
    <property type="component" value="Unassembled WGS sequence"/>
</dbReference>
<organism evidence="2 3">
    <name type="scientific">Salarchaeum japonicum</name>
    <dbReference type="NCBI Taxonomy" id="555573"/>
    <lineage>
        <taxon>Archaea</taxon>
        <taxon>Methanobacteriati</taxon>
        <taxon>Methanobacteriota</taxon>
        <taxon>Stenosarchaea group</taxon>
        <taxon>Halobacteria</taxon>
        <taxon>Halobacteriales</taxon>
        <taxon>Halobacteriaceae</taxon>
    </lineage>
</organism>
<feature type="domain" description="Profilin fold" evidence="1">
    <location>
        <begin position="129"/>
        <end position="219"/>
    </location>
</feature>
<gene>
    <name evidence="2" type="ORF">GCM10009019_07210</name>
</gene>
<feature type="domain" description="Profilin fold" evidence="1">
    <location>
        <begin position="11"/>
        <end position="105"/>
    </location>
</feature>
<keyword evidence="3" id="KW-1185">Reference proteome</keyword>
<dbReference type="InterPro" id="IPR058872">
    <property type="entry name" value="Halo_prof"/>
</dbReference>
<dbReference type="EMBL" id="BAAADU010000002">
    <property type="protein sequence ID" value="GAA0647338.1"/>
    <property type="molecule type" value="Genomic_DNA"/>
</dbReference>
<comment type="caution">
    <text evidence="2">The sequence shown here is derived from an EMBL/GenBank/DDBJ whole genome shotgun (WGS) entry which is preliminary data.</text>
</comment>
<dbReference type="AlphaFoldDB" id="A0AAV3SY63"/>
<protein>
    <recommendedName>
        <fullName evidence="1">Profilin fold domain-containing protein</fullName>
    </recommendedName>
</protein>
<dbReference type="GeneID" id="68572157"/>
<dbReference type="Pfam" id="PF26420">
    <property type="entry name" value="Halo_prof"/>
    <property type="match status" value="2"/>
</dbReference>